<dbReference type="EMBL" id="BAAAPZ010000005">
    <property type="protein sequence ID" value="GAA2095936.1"/>
    <property type="molecule type" value="Genomic_DNA"/>
</dbReference>
<keyword evidence="2" id="KW-1185">Reference proteome</keyword>
<dbReference type="Proteomes" id="UP001500984">
    <property type="component" value="Unassembled WGS sequence"/>
</dbReference>
<proteinExistence type="predicted"/>
<comment type="caution">
    <text evidence="1">The sequence shown here is derived from an EMBL/GenBank/DDBJ whole genome shotgun (WGS) entry which is preliminary data.</text>
</comment>
<sequence length="457" mass="50827">MGWRERISRLPRRVEALHGEIAKLIDTDPLPAHEIAPELDDTFAKEVLMAAWSSSMTDADEPEDRLRPAFKRALIAAQEHPSGRSRSIRKLAQLVVSCVAEQEEQAESITPLWASSTPDRFINLVITGQDLQSTPFAEELVSHFDESTAFAARASISGVGSSHTSPLVTEFAARLRMRPDISEFWRGILLRLLMAYRASEQSLSHRIATRDSGHAPILCHLPDTLYIQSTFGDHLSDSLDIYADDLRSELCFAGTDRTDDVDLVTNPVLEVSDGFITSPYLILDSLSPFILKWLGEHGAWTEAITRPFEEKVISLLRETGLIAGTVHKSGFWETDTERTPLHEQLHESRSTCPGEMDAVAFDGSVMLLFECKSVYPFAKVRNLAGKVSDEDVEGWFGNARRKAQWLAEATGLPVGFTAIVVEGVRYFDSDAADRCVPVIDFATLQELMTAVDEEHLL</sequence>
<organism evidence="1 2">
    <name type="scientific">Brevibacterium salitolerans</name>
    <dbReference type="NCBI Taxonomy" id="1403566"/>
    <lineage>
        <taxon>Bacteria</taxon>
        <taxon>Bacillati</taxon>
        <taxon>Actinomycetota</taxon>
        <taxon>Actinomycetes</taxon>
        <taxon>Micrococcales</taxon>
        <taxon>Brevibacteriaceae</taxon>
        <taxon>Brevibacterium</taxon>
    </lineage>
</organism>
<evidence type="ECO:0000313" key="1">
    <source>
        <dbReference type="EMBL" id="GAA2095936.1"/>
    </source>
</evidence>
<evidence type="ECO:0000313" key="2">
    <source>
        <dbReference type="Proteomes" id="UP001500984"/>
    </source>
</evidence>
<name>A0ABN2WN60_9MICO</name>
<reference evidence="1 2" key="1">
    <citation type="journal article" date="2019" name="Int. J. Syst. Evol. Microbiol.">
        <title>The Global Catalogue of Microorganisms (GCM) 10K type strain sequencing project: providing services to taxonomists for standard genome sequencing and annotation.</title>
        <authorList>
            <consortium name="The Broad Institute Genomics Platform"/>
            <consortium name="The Broad Institute Genome Sequencing Center for Infectious Disease"/>
            <person name="Wu L."/>
            <person name="Ma J."/>
        </authorList>
    </citation>
    <scope>NUCLEOTIDE SEQUENCE [LARGE SCALE GENOMIC DNA]</scope>
    <source>
        <strain evidence="1 2">JCM 15900</strain>
    </source>
</reference>
<accession>A0ABN2WN60</accession>
<protein>
    <submittedName>
        <fullName evidence="1">Uncharacterized protein</fullName>
    </submittedName>
</protein>
<gene>
    <name evidence="1" type="ORF">GCM10009823_15820</name>
</gene>